<dbReference type="Proteomes" id="UP000199659">
    <property type="component" value="Unassembled WGS sequence"/>
</dbReference>
<dbReference type="EMBL" id="FOYZ01000010">
    <property type="protein sequence ID" value="SFR94028.1"/>
    <property type="molecule type" value="Genomic_DNA"/>
</dbReference>
<dbReference type="OrthoDB" id="1669667at2"/>
<dbReference type="InterPro" id="IPR003607">
    <property type="entry name" value="HD/PDEase_dom"/>
</dbReference>
<evidence type="ECO:0000313" key="3">
    <source>
        <dbReference type="Proteomes" id="UP000199659"/>
    </source>
</evidence>
<dbReference type="STRING" id="37658.SAMN05661086_02645"/>
<evidence type="ECO:0000313" key="2">
    <source>
        <dbReference type="EMBL" id="SFR94028.1"/>
    </source>
</evidence>
<accession>A0A1I6KSL4</accession>
<dbReference type="SUPFAM" id="SSF109604">
    <property type="entry name" value="HD-domain/PDEase-like"/>
    <property type="match status" value="1"/>
</dbReference>
<dbReference type="InterPro" id="IPR006674">
    <property type="entry name" value="HD_domain"/>
</dbReference>
<dbReference type="RefSeq" id="WP_092561548.1">
    <property type="nucleotide sequence ID" value="NZ_FOYZ01000010.1"/>
</dbReference>
<keyword evidence="3" id="KW-1185">Reference proteome</keyword>
<feature type="domain" description="HD/PDEase" evidence="1">
    <location>
        <begin position="29"/>
        <end position="146"/>
    </location>
</feature>
<organism evidence="2 3">
    <name type="scientific">Anaeromicropila populeti</name>
    <dbReference type="NCBI Taxonomy" id="37658"/>
    <lineage>
        <taxon>Bacteria</taxon>
        <taxon>Bacillati</taxon>
        <taxon>Bacillota</taxon>
        <taxon>Clostridia</taxon>
        <taxon>Lachnospirales</taxon>
        <taxon>Lachnospiraceae</taxon>
        <taxon>Anaeromicropila</taxon>
    </lineage>
</organism>
<dbReference type="AlphaFoldDB" id="A0A1I6KSL4"/>
<proteinExistence type="predicted"/>
<sequence>MERVNQILKHPKYLEAMKQLNQYEKDRLYCKHGFQHQMDVARIALLLSYERAVKVDKEKIYAVALLHDLGRIYEYQGKCSHESGSIILALPILFDCNFSEEEIHEIVEAIAGHRERSKPHKSSLGDFIAEADTLSRSCFLCEMTESCKWEQSRKNMEIIL</sequence>
<evidence type="ECO:0000259" key="1">
    <source>
        <dbReference type="SMART" id="SM00471"/>
    </source>
</evidence>
<dbReference type="Gene3D" id="1.10.3210.10">
    <property type="entry name" value="Hypothetical protein af1432"/>
    <property type="match status" value="1"/>
</dbReference>
<gene>
    <name evidence="2" type="ORF">SAMN05661086_02645</name>
</gene>
<dbReference type="CDD" id="cd00077">
    <property type="entry name" value="HDc"/>
    <property type="match status" value="1"/>
</dbReference>
<dbReference type="SMART" id="SM00471">
    <property type="entry name" value="HDc"/>
    <property type="match status" value="1"/>
</dbReference>
<protein>
    <submittedName>
        <fullName evidence="2">HD domain-containing protein</fullName>
    </submittedName>
</protein>
<reference evidence="2 3" key="1">
    <citation type="submission" date="2016-10" db="EMBL/GenBank/DDBJ databases">
        <authorList>
            <person name="de Groot N.N."/>
        </authorList>
    </citation>
    <scope>NUCLEOTIDE SEQUENCE [LARGE SCALE GENOMIC DNA]</scope>
    <source>
        <strain evidence="2 3">743A</strain>
    </source>
</reference>
<name>A0A1I6KSL4_9FIRM</name>
<dbReference type="Pfam" id="PF01966">
    <property type="entry name" value="HD"/>
    <property type="match status" value="1"/>
</dbReference>